<sequence length="105" mass="12040">MNLKILYKAKQIPSDIKGVFSGPPDKYWKWFVLLIMIIFVLTLAGDIYIFKKMNASAFSDITPINSPQFITTDKNALVNIYNTINLKEKKFDEILNAPEVRDPSL</sequence>
<evidence type="ECO:0000313" key="3">
    <source>
        <dbReference type="Proteomes" id="UP000229383"/>
    </source>
</evidence>
<dbReference type="Proteomes" id="UP000229383">
    <property type="component" value="Unassembled WGS sequence"/>
</dbReference>
<accession>A0A2H0TFJ5</accession>
<evidence type="ECO:0000256" key="1">
    <source>
        <dbReference type="SAM" id="Phobius"/>
    </source>
</evidence>
<name>A0A2H0TFJ5_9BACT</name>
<comment type="caution">
    <text evidence="2">The sequence shown here is derived from an EMBL/GenBank/DDBJ whole genome shotgun (WGS) entry which is preliminary data.</text>
</comment>
<evidence type="ECO:0000313" key="2">
    <source>
        <dbReference type="EMBL" id="PIR70326.1"/>
    </source>
</evidence>
<proteinExistence type="predicted"/>
<keyword evidence="1" id="KW-0812">Transmembrane</keyword>
<dbReference type="AlphaFoldDB" id="A0A2H0TFJ5"/>
<keyword evidence="1" id="KW-1133">Transmembrane helix</keyword>
<keyword evidence="1" id="KW-0472">Membrane</keyword>
<organism evidence="2 3">
    <name type="scientific">Candidatus Niyogibacteria bacterium CG10_big_fil_rev_8_21_14_0_10_42_19</name>
    <dbReference type="NCBI Taxonomy" id="1974725"/>
    <lineage>
        <taxon>Bacteria</taxon>
        <taxon>Candidatus Niyogiibacteriota</taxon>
    </lineage>
</organism>
<dbReference type="EMBL" id="PFCN01000026">
    <property type="protein sequence ID" value="PIR70326.1"/>
    <property type="molecule type" value="Genomic_DNA"/>
</dbReference>
<feature type="transmembrane region" description="Helical" evidence="1">
    <location>
        <begin position="27"/>
        <end position="50"/>
    </location>
</feature>
<gene>
    <name evidence="2" type="ORF">COU46_02170</name>
</gene>
<reference evidence="3" key="1">
    <citation type="submission" date="2017-09" db="EMBL/GenBank/DDBJ databases">
        <title>Depth-based differentiation of microbial function through sediment-hosted aquifers and enrichment of novel symbionts in the deep terrestrial subsurface.</title>
        <authorList>
            <person name="Probst A.J."/>
            <person name="Ladd B."/>
            <person name="Jarett J.K."/>
            <person name="Geller-Mcgrath D.E."/>
            <person name="Sieber C.M.K."/>
            <person name="Emerson J.B."/>
            <person name="Anantharaman K."/>
            <person name="Thomas B.C."/>
            <person name="Malmstrom R."/>
            <person name="Stieglmeier M."/>
            <person name="Klingl A."/>
            <person name="Woyke T."/>
            <person name="Ryan C.M."/>
            <person name="Banfield J.F."/>
        </authorList>
    </citation>
    <scope>NUCLEOTIDE SEQUENCE [LARGE SCALE GENOMIC DNA]</scope>
</reference>
<protein>
    <submittedName>
        <fullName evidence="2">Uncharacterized protein</fullName>
    </submittedName>
</protein>